<dbReference type="InterPro" id="IPR036736">
    <property type="entry name" value="ACP-like_sf"/>
</dbReference>
<feature type="region of interest" description="Disordered" evidence="1">
    <location>
        <begin position="151"/>
        <end position="205"/>
    </location>
</feature>
<feature type="compositionally biased region" description="Basic and acidic residues" evidence="1">
    <location>
        <begin position="45"/>
        <end position="54"/>
    </location>
</feature>
<evidence type="ECO:0008006" key="3">
    <source>
        <dbReference type="Google" id="ProtNLM"/>
    </source>
</evidence>
<protein>
    <recommendedName>
        <fullName evidence="3">Carrier domain-containing protein</fullName>
    </recommendedName>
</protein>
<feature type="compositionally biased region" description="Low complexity" evidence="1">
    <location>
        <begin position="57"/>
        <end position="67"/>
    </location>
</feature>
<name>X0W6L8_9ZZZZ</name>
<feature type="region of interest" description="Disordered" evidence="1">
    <location>
        <begin position="1"/>
        <end position="111"/>
    </location>
</feature>
<feature type="compositionally biased region" description="Pro residues" evidence="1">
    <location>
        <begin position="159"/>
        <end position="170"/>
    </location>
</feature>
<accession>X0W6L8</accession>
<comment type="caution">
    <text evidence="2">The sequence shown here is derived from an EMBL/GenBank/DDBJ whole genome shotgun (WGS) entry which is preliminary data.</text>
</comment>
<evidence type="ECO:0000256" key="1">
    <source>
        <dbReference type="SAM" id="MobiDB-lite"/>
    </source>
</evidence>
<proteinExistence type="predicted"/>
<reference evidence="2" key="1">
    <citation type="journal article" date="2014" name="Front. Microbiol.">
        <title>High frequency of phylogenetically diverse reductive dehalogenase-homologous genes in deep subseafloor sedimentary metagenomes.</title>
        <authorList>
            <person name="Kawai M."/>
            <person name="Futagami T."/>
            <person name="Toyoda A."/>
            <person name="Takaki Y."/>
            <person name="Nishi S."/>
            <person name="Hori S."/>
            <person name="Arai W."/>
            <person name="Tsubouchi T."/>
            <person name="Morono Y."/>
            <person name="Uchiyama I."/>
            <person name="Ito T."/>
            <person name="Fujiyama A."/>
            <person name="Inagaki F."/>
            <person name="Takami H."/>
        </authorList>
    </citation>
    <scope>NUCLEOTIDE SEQUENCE</scope>
    <source>
        <strain evidence="2">Expedition CK06-06</strain>
    </source>
</reference>
<organism evidence="2">
    <name type="scientific">marine sediment metagenome</name>
    <dbReference type="NCBI Taxonomy" id="412755"/>
    <lineage>
        <taxon>unclassified sequences</taxon>
        <taxon>metagenomes</taxon>
        <taxon>ecological metagenomes</taxon>
    </lineage>
</organism>
<feature type="compositionally biased region" description="Polar residues" evidence="1">
    <location>
        <begin position="29"/>
        <end position="38"/>
    </location>
</feature>
<dbReference type="AlphaFoldDB" id="X0W6L8"/>
<dbReference type="Gene3D" id="1.10.1200.10">
    <property type="entry name" value="ACP-like"/>
    <property type="match status" value="1"/>
</dbReference>
<evidence type="ECO:0000313" key="2">
    <source>
        <dbReference type="EMBL" id="GAG08321.1"/>
    </source>
</evidence>
<feature type="non-terminal residue" evidence="2">
    <location>
        <position position="236"/>
    </location>
</feature>
<dbReference type="EMBL" id="BARS01020526">
    <property type="protein sequence ID" value="GAG08321.1"/>
    <property type="molecule type" value="Genomic_DNA"/>
</dbReference>
<gene>
    <name evidence="2" type="ORF">S01H1_33086</name>
</gene>
<sequence length="236" mass="25274">MDLQHLYTGQTRHKLSFDPQIDRPADGEGSSSMMQISLSYPMLHLQERSGRRPEGPPSSLSAQSPSDSLEEAVSALPARPQTEPSSAPEQPFEAEKPQLASADDPAGTPQVMQEHLRIMEAFLKTHEQVMSAYLNRADTLEGTDMTAATQTDVRGQASPTPPSPSAPPPDDPVEPHPGTAQSAEADAPSARAEIEPTLPSSDAGARSLVEVLIDIVSDKTGYPPDMLDLDLNMEAD</sequence>